<dbReference type="AlphaFoldDB" id="A0A1A9UED2"/>
<evidence type="ECO:0000313" key="1">
    <source>
        <dbReference type="EnsemblMetazoa" id="GAUT002004-PA"/>
    </source>
</evidence>
<organism evidence="1 2">
    <name type="scientific">Glossina austeni</name>
    <name type="common">Savannah tsetse fly</name>
    <dbReference type="NCBI Taxonomy" id="7395"/>
    <lineage>
        <taxon>Eukaryota</taxon>
        <taxon>Metazoa</taxon>
        <taxon>Ecdysozoa</taxon>
        <taxon>Arthropoda</taxon>
        <taxon>Hexapoda</taxon>
        <taxon>Insecta</taxon>
        <taxon>Pterygota</taxon>
        <taxon>Neoptera</taxon>
        <taxon>Endopterygota</taxon>
        <taxon>Diptera</taxon>
        <taxon>Brachycera</taxon>
        <taxon>Muscomorpha</taxon>
        <taxon>Hippoboscoidea</taxon>
        <taxon>Glossinidae</taxon>
        <taxon>Glossina</taxon>
    </lineage>
</organism>
<protein>
    <submittedName>
        <fullName evidence="1">Uncharacterized protein</fullName>
    </submittedName>
</protein>
<accession>A0A1A9UED2</accession>
<reference evidence="1" key="1">
    <citation type="submission" date="2020-05" db="UniProtKB">
        <authorList>
            <consortium name="EnsemblMetazoa"/>
        </authorList>
    </citation>
    <scope>IDENTIFICATION</scope>
    <source>
        <strain evidence="1">TTRI</strain>
    </source>
</reference>
<dbReference type="Proteomes" id="UP000078200">
    <property type="component" value="Unassembled WGS sequence"/>
</dbReference>
<evidence type="ECO:0000313" key="2">
    <source>
        <dbReference type="Proteomes" id="UP000078200"/>
    </source>
</evidence>
<dbReference type="VEuPathDB" id="VectorBase:GAUT002004"/>
<dbReference type="EnsemblMetazoa" id="GAUT002004-RA">
    <property type="protein sequence ID" value="GAUT002004-PA"/>
    <property type="gene ID" value="GAUT002004"/>
</dbReference>
<sequence>MLLHVCPERFCTADMIRYKIPPGPASFFNLNAPAAKRNCCLDNEIIFTFDGRLENSLSTTALACIANECADDRSSLLLPELIITWEENFRTCIKERSSSTDMQMEARNQTSKNQINSKWKQLICMKTCMSLYRIAHENKKVAGERIYGQILPGMVAEQCYSATTTSTTIATCSRYEYVGSEAIA</sequence>
<name>A0A1A9UED2_GLOAU</name>
<keyword evidence="2" id="KW-1185">Reference proteome</keyword>
<proteinExistence type="predicted"/>